<dbReference type="RefSeq" id="WP_159902437.1">
    <property type="nucleotide sequence ID" value="NZ_BAABFX010000028.1"/>
</dbReference>
<accession>A0ABP8JXL0</accession>
<feature type="transmembrane region" description="Helical" evidence="1">
    <location>
        <begin position="81"/>
        <end position="101"/>
    </location>
</feature>
<evidence type="ECO:0000313" key="4">
    <source>
        <dbReference type="Proteomes" id="UP001500390"/>
    </source>
</evidence>
<feature type="transmembrane region" description="Helical" evidence="1">
    <location>
        <begin position="435"/>
        <end position="459"/>
    </location>
</feature>
<keyword evidence="4" id="KW-1185">Reference proteome</keyword>
<keyword evidence="2" id="KW-0732">Signal</keyword>
<gene>
    <name evidence="3" type="ORF">GCM10023153_21470</name>
</gene>
<feature type="transmembrane region" description="Helical" evidence="1">
    <location>
        <begin position="405"/>
        <end position="429"/>
    </location>
</feature>
<proteinExistence type="predicted"/>
<feature type="transmembrane region" description="Helical" evidence="1">
    <location>
        <begin position="347"/>
        <end position="365"/>
    </location>
</feature>
<dbReference type="Proteomes" id="UP001500390">
    <property type="component" value="Unassembled WGS sequence"/>
</dbReference>
<comment type="caution">
    <text evidence="3">The sequence shown here is derived from an EMBL/GenBank/DDBJ whole genome shotgun (WGS) entry which is preliminary data.</text>
</comment>
<organism evidence="3 4">
    <name type="scientific">Ornithinibacter aureus</name>
    <dbReference type="NCBI Taxonomy" id="622664"/>
    <lineage>
        <taxon>Bacteria</taxon>
        <taxon>Bacillati</taxon>
        <taxon>Actinomycetota</taxon>
        <taxon>Actinomycetes</taxon>
        <taxon>Micrococcales</taxon>
        <taxon>Intrasporangiaceae</taxon>
        <taxon>Ornithinibacter</taxon>
    </lineage>
</organism>
<keyword evidence="1" id="KW-1133">Transmembrane helix</keyword>
<evidence type="ECO:0000313" key="3">
    <source>
        <dbReference type="EMBL" id="GAA4397499.1"/>
    </source>
</evidence>
<reference evidence="4" key="1">
    <citation type="journal article" date="2019" name="Int. J. Syst. Evol. Microbiol.">
        <title>The Global Catalogue of Microorganisms (GCM) 10K type strain sequencing project: providing services to taxonomists for standard genome sequencing and annotation.</title>
        <authorList>
            <consortium name="The Broad Institute Genomics Platform"/>
            <consortium name="The Broad Institute Genome Sequencing Center for Infectious Disease"/>
            <person name="Wu L."/>
            <person name="Ma J."/>
        </authorList>
    </citation>
    <scope>NUCLEOTIDE SEQUENCE [LARGE SCALE GENOMIC DNA]</scope>
    <source>
        <strain evidence="4">JCM 17738</strain>
    </source>
</reference>
<feature type="signal peptide" evidence="2">
    <location>
        <begin position="1"/>
        <end position="30"/>
    </location>
</feature>
<feature type="transmembrane region" description="Helical" evidence="1">
    <location>
        <begin position="174"/>
        <end position="192"/>
    </location>
</feature>
<evidence type="ECO:0000256" key="2">
    <source>
        <dbReference type="SAM" id="SignalP"/>
    </source>
</evidence>
<feature type="chain" id="PRO_5046100459" description="DUF2029 domain-containing protein" evidence="2">
    <location>
        <begin position="31"/>
        <end position="518"/>
    </location>
</feature>
<keyword evidence="1" id="KW-0812">Transmembrane</keyword>
<feature type="transmembrane region" description="Helical" evidence="1">
    <location>
        <begin position="290"/>
        <end position="308"/>
    </location>
</feature>
<evidence type="ECO:0008006" key="5">
    <source>
        <dbReference type="Google" id="ProtNLM"/>
    </source>
</evidence>
<keyword evidence="1" id="KW-0472">Membrane</keyword>
<feature type="transmembrane region" description="Helical" evidence="1">
    <location>
        <begin position="54"/>
        <end position="74"/>
    </location>
</feature>
<sequence length="518" mass="53991">MAPGLTRAHRLCVGLAVALLLLVGTTGPNAATPDLAPRGWGPGALVPITPGPGAVTAVLWTAYLVGALAVLLGLRAGVGALRTWALPVGLGGLALLTAPFGSGDHLNYLAYGRILVGGGNPWVESPVDWAGGTDPVTSRVEDPWTTEPSVYGPFGTLLHGLAALLGGDSLRQGVWVWQVLIVGAWLAVRWVLRRVLDPCAHGRVDVLWTLNPLVFGVGVLGAHIDLIAAALAVLAVAVVVARPGVVGAGLGGVVVALAGSTKFTYAVVGAGIVAAWWLVGLRWGELLRRFVALGGGFVLVAGVLHAWAGPHVYDQLMRSRQAVSLATPWRPLLEWGREVWGNEQTRVAISLGAAVLAVVLAWCLLRLSRPRTFSPDAARFMFAPEMFPGDGEPSRAKGLAPGPDAVAPVALWVTACLSLAFSLAAPYSLPWYDLLVWAALPALLPGLVDLVALVRLTALSIAYVPGRVLGMTPEVEELTLGVRAGVVPWVALALWALVIGACVRNGSALRRGPRRAGT</sequence>
<feature type="transmembrane region" description="Helical" evidence="1">
    <location>
        <begin position="253"/>
        <end position="278"/>
    </location>
</feature>
<name>A0ABP8JXL0_9MICO</name>
<evidence type="ECO:0000256" key="1">
    <source>
        <dbReference type="SAM" id="Phobius"/>
    </source>
</evidence>
<dbReference type="EMBL" id="BAABFX010000028">
    <property type="protein sequence ID" value="GAA4397499.1"/>
    <property type="molecule type" value="Genomic_DNA"/>
</dbReference>
<feature type="transmembrane region" description="Helical" evidence="1">
    <location>
        <begin position="480"/>
        <end position="501"/>
    </location>
</feature>
<feature type="transmembrane region" description="Helical" evidence="1">
    <location>
        <begin position="213"/>
        <end position="241"/>
    </location>
</feature>
<protein>
    <recommendedName>
        <fullName evidence="5">DUF2029 domain-containing protein</fullName>
    </recommendedName>
</protein>
<dbReference type="Pfam" id="PF26314">
    <property type="entry name" value="MptA_B_family"/>
    <property type="match status" value="1"/>
</dbReference>